<accession>A0ABQ6DZU4</accession>
<protein>
    <submittedName>
        <fullName evidence="9">Type II secretion system protein GspH</fullName>
    </submittedName>
</protein>
<evidence type="ECO:0000256" key="7">
    <source>
        <dbReference type="ARBA" id="ARBA00023136"/>
    </source>
</evidence>
<evidence type="ECO:0000256" key="2">
    <source>
        <dbReference type="ARBA" id="ARBA00022475"/>
    </source>
</evidence>
<dbReference type="EMBL" id="BSPQ01000005">
    <property type="protein sequence ID" value="GLS90625.1"/>
    <property type="molecule type" value="Genomic_DNA"/>
</dbReference>
<keyword evidence="4" id="KW-0997">Cell inner membrane</keyword>
<keyword evidence="6" id="KW-1133">Transmembrane helix</keyword>
<sequence length="183" mass="20459">MEIMLVLVVIGMASVGVMMTMPQQANKVADVDWQAQRFSTLLQFAEDEALISGKELALVFTENSYRFSFYDYATKKWLALPESQIGDIFEIPESIEFSYTLLGSVWDEIETQDEESFIDKSYLVETEGDDEVESFTPQVFIMSSGEVTPFAVLFTEASGSNKRSSTLEVSMSGAITHIKPGEQ</sequence>
<dbReference type="InterPro" id="IPR049875">
    <property type="entry name" value="TypeII_GspH"/>
</dbReference>
<comment type="caution">
    <text evidence="9">The sequence shown here is derived from an EMBL/GenBank/DDBJ whole genome shotgun (WGS) entry which is preliminary data.</text>
</comment>
<dbReference type="Gene3D" id="3.55.40.10">
    <property type="entry name" value="minor pseudopilin epsh domain"/>
    <property type="match status" value="1"/>
</dbReference>
<dbReference type="NCBIfam" id="TIGR01708">
    <property type="entry name" value="typeII_sec_gspH"/>
    <property type="match status" value="1"/>
</dbReference>
<evidence type="ECO:0000259" key="8">
    <source>
        <dbReference type="Pfam" id="PF12019"/>
    </source>
</evidence>
<dbReference type="PRINTS" id="PR00885">
    <property type="entry name" value="BCTERIALGSPH"/>
</dbReference>
<reference evidence="10" key="1">
    <citation type="journal article" date="2019" name="Int. J. Syst. Evol. Microbiol.">
        <title>The Global Catalogue of Microorganisms (GCM) 10K type strain sequencing project: providing services to taxonomists for standard genome sequencing and annotation.</title>
        <authorList>
            <consortium name="The Broad Institute Genomics Platform"/>
            <consortium name="The Broad Institute Genome Sequencing Center for Infectious Disease"/>
            <person name="Wu L."/>
            <person name="Ma J."/>
        </authorList>
    </citation>
    <scope>NUCLEOTIDE SEQUENCE [LARGE SCALE GENOMIC DNA]</scope>
    <source>
        <strain evidence="10">NBRC 103166</strain>
    </source>
</reference>
<name>A0ABQ6DZU4_9GAMM</name>
<evidence type="ECO:0000313" key="9">
    <source>
        <dbReference type="EMBL" id="GLS90625.1"/>
    </source>
</evidence>
<comment type="subcellular location">
    <subcellularLocation>
        <location evidence="1">Cell inner membrane</location>
        <topology evidence="1">Single-pass membrane protein</topology>
    </subcellularLocation>
</comment>
<evidence type="ECO:0000256" key="3">
    <source>
        <dbReference type="ARBA" id="ARBA00022481"/>
    </source>
</evidence>
<keyword evidence="2" id="KW-1003">Cell membrane</keyword>
<evidence type="ECO:0000313" key="10">
    <source>
        <dbReference type="Proteomes" id="UP001157353"/>
    </source>
</evidence>
<keyword evidence="10" id="KW-1185">Reference proteome</keyword>
<evidence type="ECO:0000256" key="4">
    <source>
        <dbReference type="ARBA" id="ARBA00022519"/>
    </source>
</evidence>
<dbReference type="InterPro" id="IPR002416">
    <property type="entry name" value="T2SS_protein-GspH"/>
</dbReference>
<keyword evidence="5" id="KW-0812">Transmembrane</keyword>
<dbReference type="Proteomes" id="UP001157353">
    <property type="component" value="Unassembled WGS sequence"/>
</dbReference>
<proteinExistence type="predicted"/>
<dbReference type="Pfam" id="PF12019">
    <property type="entry name" value="GspH"/>
    <property type="match status" value="1"/>
</dbReference>
<keyword evidence="3" id="KW-0488">Methylation</keyword>
<evidence type="ECO:0000256" key="6">
    <source>
        <dbReference type="ARBA" id="ARBA00022989"/>
    </source>
</evidence>
<evidence type="ECO:0000256" key="1">
    <source>
        <dbReference type="ARBA" id="ARBA00004377"/>
    </source>
</evidence>
<gene>
    <name evidence="9" type="primary">gspH</name>
    <name evidence="9" type="ORF">GCM10007916_16920</name>
</gene>
<organism evidence="9 10">
    <name type="scientific">Psychromonas marina</name>
    <dbReference type="NCBI Taxonomy" id="88364"/>
    <lineage>
        <taxon>Bacteria</taxon>
        <taxon>Pseudomonadati</taxon>
        <taxon>Pseudomonadota</taxon>
        <taxon>Gammaproteobacteria</taxon>
        <taxon>Alteromonadales</taxon>
        <taxon>Psychromonadaceae</taxon>
        <taxon>Psychromonas</taxon>
    </lineage>
</organism>
<evidence type="ECO:0000256" key="5">
    <source>
        <dbReference type="ARBA" id="ARBA00022692"/>
    </source>
</evidence>
<dbReference type="InterPro" id="IPR022346">
    <property type="entry name" value="T2SS_GspH"/>
</dbReference>
<keyword evidence="7" id="KW-0472">Membrane</keyword>
<feature type="domain" description="General secretion pathway GspH" evidence="8">
    <location>
        <begin position="34"/>
        <end position="173"/>
    </location>
</feature>